<dbReference type="Pfam" id="PF08751">
    <property type="entry name" value="TrwC"/>
    <property type="match status" value="1"/>
</dbReference>
<accession>A0A0H2P7R0</accession>
<evidence type="ECO:0000259" key="2">
    <source>
        <dbReference type="Pfam" id="PF08751"/>
    </source>
</evidence>
<reference evidence="3 4" key="1">
    <citation type="submission" date="2016-01" db="EMBL/GenBank/DDBJ databases">
        <authorList>
            <person name="Oliw E.H."/>
        </authorList>
    </citation>
    <scope>NUCLEOTIDE SEQUENCE [LARGE SCALE GENOMIC DNA]</scope>
    <source>
        <strain evidence="3 4">MJR8628B</strain>
    </source>
</reference>
<evidence type="ECO:0000313" key="3">
    <source>
        <dbReference type="EMBL" id="KWZ82278.1"/>
    </source>
</evidence>
<organism evidence="3 4">
    <name type="scientific">Bifidobacterium bifidum</name>
    <dbReference type="NCBI Taxonomy" id="1681"/>
    <lineage>
        <taxon>Bacteria</taxon>
        <taxon>Bacillati</taxon>
        <taxon>Actinomycetota</taxon>
        <taxon>Actinomycetes</taxon>
        <taxon>Bifidobacteriales</taxon>
        <taxon>Bifidobacteriaceae</taxon>
        <taxon>Bifidobacterium</taxon>
    </lineage>
</organism>
<dbReference type="InterPro" id="IPR027417">
    <property type="entry name" value="P-loop_NTPase"/>
</dbReference>
<evidence type="ECO:0000313" key="4">
    <source>
        <dbReference type="Proteomes" id="UP000070092"/>
    </source>
</evidence>
<gene>
    <name evidence="3" type="ORF">HMPREF3196_00359</name>
</gene>
<protein>
    <submittedName>
        <fullName evidence="3">Conjugative relaxase domain protein</fullName>
    </submittedName>
</protein>
<dbReference type="CDD" id="cd18809">
    <property type="entry name" value="SF1_C_RecD"/>
    <property type="match status" value="1"/>
</dbReference>
<dbReference type="EMBL" id="LRPO01000016">
    <property type="protein sequence ID" value="KWZ82278.1"/>
    <property type="molecule type" value="Genomic_DNA"/>
</dbReference>
<dbReference type="InterPro" id="IPR014862">
    <property type="entry name" value="TrwC"/>
</dbReference>
<evidence type="ECO:0000256" key="1">
    <source>
        <dbReference type="SAM" id="MobiDB-lite"/>
    </source>
</evidence>
<comment type="caution">
    <text evidence="3">The sequence shown here is derived from an EMBL/GenBank/DDBJ whole genome shotgun (WGS) entry which is preliminary data.</text>
</comment>
<feature type="domain" description="TrwC relaxase" evidence="2">
    <location>
        <begin position="13"/>
        <end position="321"/>
    </location>
</feature>
<sequence>MTIRLTKLSNAEYALRDIREATMGDGTLKGASPAGYYTAPGNPPGRWIGSACRLVGGREGGEATSAQVRGLINERRDPASGRLLGDPRMEAGDQGNAPVAGWDLTATVPKSVSIMWAFADPDTRQAIDRCLDQAARMTIAYLEDEYARTRAGRGGVASVACDGLAGFQFDHWDSRDGDPHPHKHIVISNRVRRGTDGQWTALDGRLVYQSTLEVSEYHANLVRDLITRELGWSWEARQDGGNPIWEIQGVPRRLIDVFSSRDAEISGEVERRIALEEARAGRPVTDRRRDEIHRDVWLETRRAKPARQPSLADKRRMWADKKDRDAPDISIPDMIRDVNSYHGEAVRVTEDAGESIAGLVLGRMAEHGTGDGRAIEETLDRVTSKRTTWRTTNIRAEAQRVTAGVRMDPRDRIRAANEIAGQAAARCIRLTPTRYSLPEGAAGDPAIDAGGGRTVFDPPALDLYTTQDVLDAEREAMGAFDETAAAPYTHEDAARALDGWKSAHDGRLSDDQMGAAAATLSGTTLADALIGAAGTGKTTTMRATADLWRRANGPDSVMGLATSRRAVAELADSIGGGCTTIAMLRTWHSPEAARERGRERDMLRAGLADAPAAGQRLLIRQRLAHMDALDAQYSMRAGQLVVVDEAGMVDTRDIAWLARMAREAGARLLLTGDPDQLDSVSGAGGLLGWAQRTGRGSRLTTLWRFTSEAGRWARDPDGPASRTRWEQEGGATLRLRRGGDRARDESVRECEETIREYKAHGRLHWGEDPDMEELAYRMCLDWQSMGKTTLLIAGTNDQVKDMNRRFILERRARGLDEHPTGPNTIPLSDGLQATPGDQILCRRNDRSVTGPGGRRIENGMLFRVLAVRDGKAVCEALSDGDRWDIPLSFAAGHCQAGYAATVHRSQGMTVDRCAALFPSGSDVPCNLQYVAATRGREENHLLYACPDKDSRELDHRLTGAQTDPERIAEARMLAAMLSHSDTLTATETRERETRERMDLNRLIREHDHAAGLIAGPHLKAKLAERHDPGSVRAIADSPSFEWLRGTWSRAWMTDPKRALAIIGRPIRPERAGKTGEAGTGREGREPDLAALLAARLNTGLLDRVNGVVHADWAGGMVPPIRSDAHTAALDLARQNERLIELRTRELERQTRQAGPAWLGQVTNREADDPDLLRDVAAYRAMWSVDDPETPLGQQPAAPGRRAQHWANLDARLNARANPMEGHRPPLGGAPVERRDITPKIPHTMRGMEETWRQDPGPSRPYESYAPGSPA</sequence>
<dbReference type="RefSeq" id="WP_052814137.1">
    <property type="nucleotide sequence ID" value="NZ_CP022723.1"/>
</dbReference>
<dbReference type="Pfam" id="PF13604">
    <property type="entry name" value="AAA_30"/>
    <property type="match status" value="1"/>
</dbReference>
<dbReference type="Gene3D" id="3.40.50.300">
    <property type="entry name" value="P-loop containing nucleotide triphosphate hydrolases"/>
    <property type="match status" value="2"/>
</dbReference>
<dbReference type="AlphaFoldDB" id="A0A0H2P7R0"/>
<feature type="region of interest" description="Disordered" evidence="1">
    <location>
        <begin position="1216"/>
        <end position="1270"/>
    </location>
</feature>
<dbReference type="NCBIfam" id="NF041492">
    <property type="entry name" value="MobF"/>
    <property type="match status" value="1"/>
</dbReference>
<dbReference type="SUPFAM" id="SSF52540">
    <property type="entry name" value="P-loop containing nucleoside triphosphate hydrolases"/>
    <property type="match status" value="2"/>
</dbReference>
<dbReference type="Proteomes" id="UP000070092">
    <property type="component" value="Unassembled WGS sequence"/>
</dbReference>
<dbReference type="PATRIC" id="fig|1681.46.peg.1528"/>
<name>A0A0H2P7R0_BIFBI</name>
<dbReference type="SUPFAM" id="SSF55464">
    <property type="entry name" value="Origin of replication-binding domain, RBD-like"/>
    <property type="match status" value="1"/>
</dbReference>
<proteinExistence type="predicted"/>